<name>A0A6C1DUI2_SACPS</name>
<dbReference type="PROSITE" id="PS00105">
    <property type="entry name" value="AA_TRANSFER_CLASS_1"/>
    <property type="match status" value="1"/>
</dbReference>
<dbReference type="FunFam" id="3.40.640.10:FF:000066">
    <property type="entry name" value="Aspartate aminotransferase"/>
    <property type="match status" value="1"/>
</dbReference>
<dbReference type="GO" id="GO:0030170">
    <property type="term" value="F:pyridoxal phosphate binding"/>
    <property type="evidence" value="ECO:0007669"/>
    <property type="project" value="InterPro"/>
</dbReference>
<keyword evidence="4 8" id="KW-0032">Aminotransferase</keyword>
<proteinExistence type="inferred from homology"/>
<dbReference type="PANTHER" id="PTHR11879:SF22">
    <property type="entry name" value="ASPARTATE AMINOTRANSFERASE, MITOCHONDRIAL"/>
    <property type="match status" value="1"/>
</dbReference>
<evidence type="ECO:0000256" key="8">
    <source>
        <dbReference type="RuleBase" id="RU000480"/>
    </source>
</evidence>
<protein>
    <recommendedName>
        <fullName evidence="8">Aspartate aminotransferase</fullName>
        <ecNumber evidence="8">2.6.1.1</ecNumber>
    </recommendedName>
</protein>
<dbReference type="PRINTS" id="PR00799">
    <property type="entry name" value="TRANSAMINASE"/>
</dbReference>
<accession>A0A6C1DUI2</accession>
<dbReference type="PANTHER" id="PTHR11879">
    <property type="entry name" value="ASPARTATE AMINOTRANSFERASE"/>
    <property type="match status" value="1"/>
</dbReference>
<comment type="similarity">
    <text evidence="2">Belongs to the class-I pyridoxal-phosphate-dependent aminotransferase family.</text>
</comment>
<comment type="subunit">
    <text evidence="3 8">Homodimer.</text>
</comment>
<dbReference type="InterPro" id="IPR004839">
    <property type="entry name" value="Aminotransferase_I/II_large"/>
</dbReference>
<comment type="miscellaneous">
    <text evidence="8">In eukaryotes there are cytoplasmic, mitochondrial and chloroplastic isozymes.</text>
</comment>
<dbReference type="Proteomes" id="UP000501346">
    <property type="component" value="Chromosome ScXI"/>
</dbReference>
<gene>
    <name evidence="10" type="primary">AAT1_1</name>
    <name evidence="10" type="ORF">GRS66_003062</name>
</gene>
<comment type="catalytic activity">
    <reaction evidence="7 8">
        <text>L-aspartate + 2-oxoglutarate = oxaloacetate + L-glutamate</text>
        <dbReference type="Rhea" id="RHEA:21824"/>
        <dbReference type="ChEBI" id="CHEBI:16452"/>
        <dbReference type="ChEBI" id="CHEBI:16810"/>
        <dbReference type="ChEBI" id="CHEBI:29985"/>
        <dbReference type="ChEBI" id="CHEBI:29991"/>
        <dbReference type="EC" id="2.6.1.1"/>
    </reaction>
</comment>
<dbReference type="Gene3D" id="3.90.1150.10">
    <property type="entry name" value="Aspartate Aminotransferase, domain 1"/>
    <property type="match status" value="1"/>
</dbReference>
<dbReference type="GO" id="GO:0004069">
    <property type="term" value="F:L-aspartate:2-oxoglutarate aminotransferase activity"/>
    <property type="evidence" value="ECO:0007669"/>
    <property type="project" value="UniProtKB-EC"/>
</dbReference>
<dbReference type="InterPro" id="IPR015422">
    <property type="entry name" value="PyrdxlP-dep_Trfase_small"/>
</dbReference>
<evidence type="ECO:0000256" key="7">
    <source>
        <dbReference type="ARBA" id="ARBA00049185"/>
    </source>
</evidence>
<dbReference type="OrthoDB" id="6752799at2759"/>
<dbReference type="InterPro" id="IPR015421">
    <property type="entry name" value="PyrdxlP-dep_Trfase_major"/>
</dbReference>
<dbReference type="CDD" id="cd00609">
    <property type="entry name" value="AAT_like"/>
    <property type="match status" value="1"/>
</dbReference>
<dbReference type="SUPFAM" id="SSF53383">
    <property type="entry name" value="PLP-dependent transferases"/>
    <property type="match status" value="1"/>
</dbReference>
<evidence type="ECO:0000256" key="4">
    <source>
        <dbReference type="ARBA" id="ARBA00022576"/>
    </source>
</evidence>
<keyword evidence="6" id="KW-0663">Pyridoxal phosphate</keyword>
<evidence type="ECO:0000256" key="2">
    <source>
        <dbReference type="ARBA" id="ARBA00007441"/>
    </source>
</evidence>
<dbReference type="GO" id="GO:0006533">
    <property type="term" value="P:L-aspartate catabolic process"/>
    <property type="evidence" value="ECO:0007669"/>
    <property type="project" value="TreeGrafter"/>
</dbReference>
<evidence type="ECO:0000256" key="6">
    <source>
        <dbReference type="ARBA" id="ARBA00022898"/>
    </source>
</evidence>
<feature type="domain" description="Aminotransferase class I/classII large" evidence="9">
    <location>
        <begin position="45"/>
        <end position="441"/>
    </location>
</feature>
<keyword evidence="11" id="KW-1185">Reference proteome</keyword>
<dbReference type="GO" id="GO:0005739">
    <property type="term" value="C:mitochondrion"/>
    <property type="evidence" value="ECO:0007669"/>
    <property type="project" value="TreeGrafter"/>
</dbReference>
<sequence>MLRTRLTNCSLWRPYYTSSLSRVPRAPPDKVLGLSEHFKKVKNVNKIDLTVGIYKDGWGKVTTFPSVAKAQKLIESHLELNKNLSYLPITGSKEFQENVMKFLFKESCPQFGPFYLAHGRISFVQTLSGTGALAVAAKFLALFISRDIWIPDPSWANHKNIFQNNGFENIYRYSYYKDGQIDIDGWIEQLKTFAYNNQQENNKNPPCIILHACCHNPTGLDPTKEQWEKIIDTIYELKMVPIVDMAYQGLESGNLLKDAYLLRLCLNVNKYPNWSNGIFLCQSFAKNMGLYGERVGSLSVITPATANNGKFNPLQQKNSLQQNIDSQLKKIVRGMYSSPPGYGSRVVNVVLSDFKLKQQWFKDVDFMVQRLHHVRQEMFDRLGWPDLVNFAQQHGMFYYTRFSPKQVEILRNNYFVYLTGDGRLSLSGVNDSNVDYLCESLEAVSKMDKLA</sequence>
<organism evidence="10 11">
    <name type="scientific">Saccharomyces pastorianus</name>
    <name type="common">Lager yeast</name>
    <name type="synonym">Saccharomyces cerevisiae x Saccharomyces eubayanus</name>
    <dbReference type="NCBI Taxonomy" id="27292"/>
    <lineage>
        <taxon>Eukaryota</taxon>
        <taxon>Fungi</taxon>
        <taxon>Dikarya</taxon>
        <taxon>Ascomycota</taxon>
        <taxon>Saccharomycotina</taxon>
        <taxon>Saccharomycetes</taxon>
        <taxon>Saccharomycetales</taxon>
        <taxon>Saccharomycetaceae</taxon>
        <taxon>Saccharomyces</taxon>
    </lineage>
</organism>
<comment type="cofactor">
    <cofactor evidence="1">
        <name>pyridoxal 5'-phosphate</name>
        <dbReference type="ChEBI" id="CHEBI:597326"/>
    </cofactor>
</comment>
<dbReference type="InterPro" id="IPR015424">
    <property type="entry name" value="PyrdxlP-dep_Trfase"/>
</dbReference>
<dbReference type="EC" id="2.6.1.1" evidence="8"/>
<dbReference type="InterPro" id="IPR004838">
    <property type="entry name" value="NHTrfase_class1_PyrdxlP-BS"/>
</dbReference>
<reference evidence="10 11" key="1">
    <citation type="journal article" date="2019" name="BMC Genomics">
        <title>Chromosome level assembly and comparative genome analysis confirm lager-brewing yeasts originated from a single hybridization.</title>
        <authorList>
            <person name="Salazar A.N."/>
            <person name="Gorter de Vries A.R."/>
            <person name="van den Broek M."/>
            <person name="Brouwers N."/>
            <person name="de la Torre Cortes P."/>
            <person name="Kuijpers N.G.A."/>
            <person name="Daran J.G."/>
            <person name="Abeel T."/>
        </authorList>
    </citation>
    <scope>NUCLEOTIDE SEQUENCE [LARGE SCALE GENOMIC DNA]</scope>
    <source>
        <strain evidence="10 11">CBS 1483</strain>
    </source>
</reference>
<evidence type="ECO:0000256" key="5">
    <source>
        <dbReference type="ARBA" id="ARBA00022679"/>
    </source>
</evidence>
<dbReference type="Gene3D" id="3.40.640.10">
    <property type="entry name" value="Type I PLP-dependent aspartate aminotransferase-like (Major domain)"/>
    <property type="match status" value="1"/>
</dbReference>
<evidence type="ECO:0000259" key="9">
    <source>
        <dbReference type="Pfam" id="PF00155"/>
    </source>
</evidence>
<evidence type="ECO:0000313" key="11">
    <source>
        <dbReference type="Proteomes" id="UP000501346"/>
    </source>
</evidence>
<dbReference type="EMBL" id="CP048992">
    <property type="protein sequence ID" value="QID80716.1"/>
    <property type="molecule type" value="Genomic_DNA"/>
</dbReference>
<evidence type="ECO:0000256" key="3">
    <source>
        <dbReference type="ARBA" id="ARBA00011738"/>
    </source>
</evidence>
<dbReference type="AlphaFoldDB" id="A0A6C1DUI2"/>
<evidence type="ECO:0000256" key="1">
    <source>
        <dbReference type="ARBA" id="ARBA00001933"/>
    </source>
</evidence>
<evidence type="ECO:0000313" key="10">
    <source>
        <dbReference type="EMBL" id="QID80716.1"/>
    </source>
</evidence>
<dbReference type="InterPro" id="IPR000796">
    <property type="entry name" value="Asp_trans"/>
</dbReference>
<dbReference type="Pfam" id="PF00155">
    <property type="entry name" value="Aminotran_1_2"/>
    <property type="match status" value="1"/>
</dbReference>
<keyword evidence="5 8" id="KW-0808">Transferase</keyword>